<name>I7L9G0_9CORY</name>
<dbReference type="EMBL" id="CAJZ01000148">
    <property type="protein sequence ID" value="CCI83772.1"/>
    <property type="molecule type" value="Genomic_DNA"/>
</dbReference>
<dbReference type="Proteomes" id="UP000011016">
    <property type="component" value="Unassembled WGS sequence"/>
</dbReference>
<dbReference type="AlphaFoldDB" id="I7L9G0"/>
<evidence type="ECO:0000313" key="2">
    <source>
        <dbReference type="EMBL" id="CCI83772.1"/>
    </source>
</evidence>
<accession>I7L9G0</accession>
<feature type="region of interest" description="Disordered" evidence="1">
    <location>
        <begin position="36"/>
        <end position="62"/>
    </location>
</feature>
<organism evidence="2 3">
    <name type="scientific">Corynebacterium otitidis ATCC 51513</name>
    <dbReference type="NCBI Taxonomy" id="883169"/>
    <lineage>
        <taxon>Bacteria</taxon>
        <taxon>Bacillati</taxon>
        <taxon>Actinomycetota</taxon>
        <taxon>Actinomycetes</taxon>
        <taxon>Mycobacteriales</taxon>
        <taxon>Corynebacteriaceae</taxon>
        <taxon>Corynebacterium</taxon>
    </lineage>
</organism>
<feature type="compositionally biased region" description="Polar residues" evidence="1">
    <location>
        <begin position="50"/>
        <end position="61"/>
    </location>
</feature>
<evidence type="ECO:0000313" key="3">
    <source>
        <dbReference type="Proteomes" id="UP000011016"/>
    </source>
</evidence>
<proteinExistence type="predicted"/>
<evidence type="ECO:0000256" key="1">
    <source>
        <dbReference type="SAM" id="MobiDB-lite"/>
    </source>
</evidence>
<sequence>MGWNDERNQIRRARYIGFPRTGKNHPVHVFAGRVARRRDGRRRDGRDSVQSDPSRYESSAMTVVGPAGPQPVLRDSYLGATTAELQRNSVRRRLVGLVNQKLLFPHRGAVALADDRIELCGWRTVRRGEVVAVERGFIPEYGRVAAGGLRGGFPSFGFIESIGAPLVIRLRSGSSIVLLVGYTWWSGASKNRSWKPAVAARLS</sequence>
<comment type="caution">
    <text evidence="2">The sequence shown here is derived from an EMBL/GenBank/DDBJ whole genome shotgun (WGS) entry which is preliminary data.</text>
</comment>
<protein>
    <submittedName>
        <fullName evidence="2">Uncharacterized protein</fullName>
    </submittedName>
</protein>
<gene>
    <name evidence="2" type="ORF">BN46_1046</name>
</gene>
<reference evidence="2 3" key="1">
    <citation type="journal article" date="2012" name="J. Bacteriol.">
        <title>Draft Genome Sequence of Turicella otitidis ATCC 51513, Isolated from Middle Ear Fluid from a Child with Otitis Media.</title>
        <authorList>
            <person name="Brinkrolf K."/>
            <person name="Schneider J."/>
            <person name="Knecht M."/>
            <person name="Ruckert C."/>
            <person name="Tauch A."/>
        </authorList>
    </citation>
    <scope>NUCLEOTIDE SEQUENCE [LARGE SCALE GENOMIC DNA]</scope>
    <source>
        <strain evidence="2 3">ATCC 51513</strain>
    </source>
</reference>